<name>A0A4Q1HHU0_9BURK</name>
<protein>
    <submittedName>
        <fullName evidence="1">Uncharacterized protein</fullName>
    </submittedName>
</protein>
<gene>
    <name evidence="1" type="ORF">C7R54_14375</name>
</gene>
<reference evidence="1 2" key="1">
    <citation type="journal article" date="2017" name="Int. J. Syst. Evol. Microbiol.">
        <title>Achromobacter aloeverae sp. nov., isolated from the root of Aloe vera (L.) Burm.f.</title>
        <authorList>
            <person name="Kuncharoen N."/>
            <person name="Muramatsu Y."/>
            <person name="Shibata C."/>
            <person name="Kamakura Y."/>
            <person name="Nakagawa Y."/>
            <person name="Tanasupawat S."/>
        </authorList>
    </citation>
    <scope>NUCLEOTIDE SEQUENCE [LARGE SCALE GENOMIC DNA]</scope>
    <source>
        <strain evidence="1 2">AVA-1</strain>
    </source>
</reference>
<evidence type="ECO:0000313" key="2">
    <source>
        <dbReference type="Proteomes" id="UP000290849"/>
    </source>
</evidence>
<dbReference type="Proteomes" id="UP000290849">
    <property type="component" value="Unassembled WGS sequence"/>
</dbReference>
<comment type="caution">
    <text evidence="1">The sequence shown here is derived from an EMBL/GenBank/DDBJ whole genome shotgun (WGS) entry which is preliminary data.</text>
</comment>
<accession>A0A4Q1HHU0</accession>
<dbReference type="RefSeq" id="WP_129151146.1">
    <property type="nucleotide sequence ID" value="NZ_JBHSDO010000011.1"/>
</dbReference>
<proteinExistence type="predicted"/>
<sequence>MSKALSARGPVFDPVWWQFNMLPSKTLHPSHRPDYPPGPAWAAIHASTAYADIWHWHWSRHILRSLGIWDRPAALETAATGWLVSYDAAGLLLLAKRMGAVLCAPRVRRCVSGAWVRRLAATLGQDLYALTLLGEAAPHPGLDGVAFDTPETAVARMEALGWGALRLATDCDDDALRLRMALRLPADAAAPEGLPAPDALALAKALDTPENRR</sequence>
<evidence type="ECO:0000313" key="1">
    <source>
        <dbReference type="EMBL" id="RXN87782.1"/>
    </source>
</evidence>
<dbReference type="AlphaFoldDB" id="A0A4Q1HHU0"/>
<dbReference type="EMBL" id="PYAL01000004">
    <property type="protein sequence ID" value="RXN87782.1"/>
    <property type="molecule type" value="Genomic_DNA"/>
</dbReference>
<dbReference type="OrthoDB" id="8907561at2"/>
<organism evidence="1 2">
    <name type="scientific">Achromobacter aloeverae</name>
    <dbReference type="NCBI Taxonomy" id="1750518"/>
    <lineage>
        <taxon>Bacteria</taxon>
        <taxon>Pseudomonadati</taxon>
        <taxon>Pseudomonadota</taxon>
        <taxon>Betaproteobacteria</taxon>
        <taxon>Burkholderiales</taxon>
        <taxon>Alcaligenaceae</taxon>
        <taxon>Achromobacter</taxon>
    </lineage>
</organism>
<keyword evidence="2" id="KW-1185">Reference proteome</keyword>